<proteinExistence type="predicted"/>
<dbReference type="Pfam" id="PF18962">
    <property type="entry name" value="Por_Secre_tail"/>
    <property type="match status" value="1"/>
</dbReference>
<dbReference type="Gene3D" id="2.60.120.200">
    <property type="match status" value="1"/>
</dbReference>
<dbReference type="AlphaFoldDB" id="A0A1T5M7N0"/>
<organism evidence="2 3">
    <name type="scientific">Ohtaekwangia koreensis</name>
    <dbReference type="NCBI Taxonomy" id="688867"/>
    <lineage>
        <taxon>Bacteria</taxon>
        <taxon>Pseudomonadati</taxon>
        <taxon>Bacteroidota</taxon>
        <taxon>Cytophagia</taxon>
        <taxon>Cytophagales</taxon>
        <taxon>Fulvivirgaceae</taxon>
        <taxon>Ohtaekwangia</taxon>
    </lineage>
</organism>
<evidence type="ECO:0000313" key="2">
    <source>
        <dbReference type="EMBL" id="SKC84252.1"/>
    </source>
</evidence>
<dbReference type="NCBIfam" id="NF038128">
    <property type="entry name" value="choice_anch_J"/>
    <property type="match status" value="1"/>
</dbReference>
<dbReference type="STRING" id="688867.SAMN05660236_4728"/>
<dbReference type="RefSeq" id="WP_079689224.1">
    <property type="nucleotide sequence ID" value="NZ_FUZU01000003.1"/>
</dbReference>
<evidence type="ECO:0000259" key="1">
    <source>
        <dbReference type="Pfam" id="PF18962"/>
    </source>
</evidence>
<sequence>MQRFYSLLQPHSWRSKYILPSIGIRTTCHCLVLCFFVFITAIAQAQQVTFYESFDEADEGDLPEGWTSWQNGGGAGPIHWSVWKYNQFGVEKYVISDAEPGREGMTDEDWLITPQITPVAGDFLMFNTRRSVFLTGDMFYIKISTTTSKAPDAFTKTLATFAEEDLPEYVDPVNGKIRVDLSAYAGIPIYISFVHVANVGPEAVSGIWFMDDVEVRPKQAAYIDDTFFRQATSPPQPPVKLGDVAFPGTLEFVVNGDYGNVDISSITFTTQGTTDVSLIKEVKVYYTTDEYVVIEDIIAGLVPLFGSLENPSETFEVTGNIAMELGSVHFFWIVYVLDDSRQLVFPYPQIDITFEKYIANGQEYTPSVTTYFGAIDVVPPDVINDNFADAIQITPTVSRYGSSTYPATYEEDHDILAYCQNTGFEEIHSVWWYFIAPGNGLITADLSESRFNTIVAFFDENMSQVACNDDINDNQDQSIISGYPVTAGQKIYVRVSDIGGFGGTSYHEAGVVIMDFTFTTPVGVEDDFQAIRVSVPYPNPAHANASFDLEVYKPGEVTIDIQNMVGKKVLTQRKRYTAGKHTVTLDASALTPGAYLIRVAGHGMDTTRKLIVTR</sequence>
<name>A0A1T5M7N0_9BACT</name>
<dbReference type="OrthoDB" id="2985529at2"/>
<feature type="domain" description="Secretion system C-terminal sorting" evidence="1">
    <location>
        <begin position="537"/>
        <end position="612"/>
    </location>
</feature>
<dbReference type="NCBIfam" id="TIGR04183">
    <property type="entry name" value="Por_Secre_tail"/>
    <property type="match status" value="1"/>
</dbReference>
<evidence type="ECO:0000313" key="3">
    <source>
        <dbReference type="Proteomes" id="UP000190961"/>
    </source>
</evidence>
<dbReference type="EMBL" id="FUZU01000003">
    <property type="protein sequence ID" value="SKC84252.1"/>
    <property type="molecule type" value="Genomic_DNA"/>
</dbReference>
<dbReference type="Proteomes" id="UP000190961">
    <property type="component" value="Unassembled WGS sequence"/>
</dbReference>
<dbReference type="InterPro" id="IPR026444">
    <property type="entry name" value="Secre_tail"/>
</dbReference>
<keyword evidence="3" id="KW-1185">Reference proteome</keyword>
<accession>A0A1T5M7N0</accession>
<reference evidence="2 3" key="1">
    <citation type="submission" date="2017-02" db="EMBL/GenBank/DDBJ databases">
        <authorList>
            <person name="Peterson S.W."/>
        </authorList>
    </citation>
    <scope>NUCLEOTIDE SEQUENCE [LARGE SCALE GENOMIC DNA]</scope>
    <source>
        <strain evidence="2 3">DSM 25262</strain>
    </source>
</reference>
<gene>
    <name evidence="2" type="ORF">SAMN05660236_4728</name>
</gene>
<protein>
    <submittedName>
        <fullName evidence="2">Por secretion system C-terminal sorting domain-containing protein</fullName>
    </submittedName>
</protein>